<dbReference type="Proteomes" id="UP001595765">
    <property type="component" value="Unassembled WGS sequence"/>
</dbReference>
<dbReference type="Pfam" id="PF13546">
    <property type="entry name" value="DDE_5"/>
    <property type="match status" value="1"/>
</dbReference>
<feature type="compositionally biased region" description="Basic and acidic residues" evidence="1">
    <location>
        <begin position="1"/>
        <end position="16"/>
    </location>
</feature>
<dbReference type="RefSeq" id="WP_386429527.1">
    <property type="nucleotide sequence ID" value="NZ_JBHSBB010000010.1"/>
</dbReference>
<accession>A0ABV8HLN1</accession>
<evidence type="ECO:0000313" key="4">
    <source>
        <dbReference type="Proteomes" id="UP001595765"/>
    </source>
</evidence>
<sequence length="404" mass="44172">MRADDVLGTRTAEERPPAPPVPPVATQPQPWDDGSLAELSGVLFASLVRSDQRRRGDDYIRGLLRARGRRSIRNIAIELGGSATEQSLHHFISSSTWDWVPVRRALSRHLDSNVGPLAWVVRPMVIPKTGENSVGVERQYIPEAGQVINAQRAVGVWAATEETSSPVNWRLHLSPSWAEDWPRRRQASVPDDVVAQSLCDSTIDACLQAASWGPPGRPVVLDARGADVPAVVQRFRAAGVPFLLRIGAAFRLSVTDRALVGRGTGPLPAGQIVLMARDRLRPVIWRDHTAALTRYSLAASLRVRLPAGAGPDAARADLTLLGVTEDRRRLPADLWITDLVGAQPSELVRLSRLTGRVQRNFEETADRLGIRDYTGRSYNGWHRHMTLASAAHAVAMLKAAGRPA</sequence>
<dbReference type="PANTHER" id="PTHR33627">
    <property type="entry name" value="TRANSPOSASE"/>
    <property type="match status" value="1"/>
</dbReference>
<feature type="region of interest" description="Disordered" evidence="1">
    <location>
        <begin position="1"/>
        <end position="30"/>
    </location>
</feature>
<organism evidence="3 4">
    <name type="scientific">Streptomyces polygonati</name>
    <dbReference type="NCBI Taxonomy" id="1617087"/>
    <lineage>
        <taxon>Bacteria</taxon>
        <taxon>Bacillati</taxon>
        <taxon>Actinomycetota</taxon>
        <taxon>Actinomycetes</taxon>
        <taxon>Kitasatosporales</taxon>
        <taxon>Streptomycetaceae</taxon>
        <taxon>Streptomyces</taxon>
    </lineage>
</organism>
<gene>
    <name evidence="3" type="ORF">ACFO3J_13585</name>
</gene>
<dbReference type="PANTHER" id="PTHR33627:SF1">
    <property type="entry name" value="TRANSPOSASE"/>
    <property type="match status" value="1"/>
</dbReference>
<dbReference type="EMBL" id="JBHSBB010000010">
    <property type="protein sequence ID" value="MFC4032511.1"/>
    <property type="molecule type" value="Genomic_DNA"/>
</dbReference>
<name>A0ABV8HLN1_9ACTN</name>
<evidence type="ECO:0000259" key="2">
    <source>
        <dbReference type="Pfam" id="PF13546"/>
    </source>
</evidence>
<dbReference type="InterPro" id="IPR038721">
    <property type="entry name" value="IS701-like_DDE_dom"/>
</dbReference>
<evidence type="ECO:0000256" key="1">
    <source>
        <dbReference type="SAM" id="MobiDB-lite"/>
    </source>
</evidence>
<dbReference type="InterPro" id="IPR039365">
    <property type="entry name" value="IS701-like"/>
</dbReference>
<comment type="caution">
    <text evidence="3">The sequence shown here is derived from an EMBL/GenBank/DDBJ whole genome shotgun (WGS) entry which is preliminary data.</text>
</comment>
<feature type="domain" description="Transposase IS701-like DDE" evidence="2">
    <location>
        <begin position="43"/>
        <end position="256"/>
    </location>
</feature>
<keyword evidence="4" id="KW-1185">Reference proteome</keyword>
<protein>
    <submittedName>
        <fullName evidence="3">IS701 family transposase</fullName>
    </submittedName>
</protein>
<proteinExistence type="predicted"/>
<evidence type="ECO:0000313" key="3">
    <source>
        <dbReference type="EMBL" id="MFC4032511.1"/>
    </source>
</evidence>
<reference evidence="4" key="1">
    <citation type="journal article" date="2019" name="Int. J. Syst. Evol. Microbiol.">
        <title>The Global Catalogue of Microorganisms (GCM) 10K type strain sequencing project: providing services to taxonomists for standard genome sequencing and annotation.</title>
        <authorList>
            <consortium name="The Broad Institute Genomics Platform"/>
            <consortium name="The Broad Institute Genome Sequencing Center for Infectious Disease"/>
            <person name="Wu L."/>
            <person name="Ma J."/>
        </authorList>
    </citation>
    <scope>NUCLEOTIDE SEQUENCE [LARGE SCALE GENOMIC DNA]</scope>
    <source>
        <strain evidence="4">CGMCC 4.7237</strain>
    </source>
</reference>